<keyword evidence="3" id="KW-1185">Reference proteome</keyword>
<dbReference type="PANTHER" id="PTHR23232:SF142">
    <property type="entry name" value="GASTRULA ZINC FINGER PROTEIN XLCGF57.1-LIKE-RELATED"/>
    <property type="match status" value="1"/>
</dbReference>
<dbReference type="GeneTree" id="ENSGT01150000287110"/>
<organism evidence="2 3">
    <name type="scientific">Chrysemys picta bellii</name>
    <name type="common">Western painted turtle</name>
    <name type="synonym">Emys bellii</name>
    <dbReference type="NCBI Taxonomy" id="8478"/>
    <lineage>
        <taxon>Eukaryota</taxon>
        <taxon>Metazoa</taxon>
        <taxon>Chordata</taxon>
        <taxon>Craniata</taxon>
        <taxon>Vertebrata</taxon>
        <taxon>Euteleostomi</taxon>
        <taxon>Archelosauria</taxon>
        <taxon>Testudinata</taxon>
        <taxon>Testudines</taxon>
        <taxon>Cryptodira</taxon>
        <taxon>Durocryptodira</taxon>
        <taxon>Testudinoidea</taxon>
        <taxon>Emydidae</taxon>
        <taxon>Chrysemys</taxon>
    </lineage>
</organism>
<dbReference type="Pfam" id="PF01352">
    <property type="entry name" value="KRAB"/>
    <property type="match status" value="1"/>
</dbReference>
<sequence length="83" mass="9522">MCLNCVFLMKALRNFTFVSGKGDFSALPVTELGSVTFEELVVYFTEEKWAVLDPHQRALYRDIMQENYENMTVLGKDSCPLGY</sequence>
<reference evidence="2" key="1">
    <citation type="submission" date="2025-08" db="UniProtKB">
        <authorList>
            <consortium name="Ensembl"/>
        </authorList>
    </citation>
    <scope>IDENTIFICATION</scope>
</reference>
<dbReference type="PANTHER" id="PTHR23232">
    <property type="entry name" value="KRAB DOMAIN C2H2 ZINC FINGER"/>
    <property type="match status" value="1"/>
</dbReference>
<dbReference type="SUPFAM" id="SSF109640">
    <property type="entry name" value="KRAB domain (Kruppel-associated box)"/>
    <property type="match status" value="1"/>
</dbReference>
<dbReference type="InterPro" id="IPR050169">
    <property type="entry name" value="Krueppel_C2H2_ZnF"/>
</dbReference>
<evidence type="ECO:0000313" key="2">
    <source>
        <dbReference type="Ensembl" id="ENSCPBP00000003399.1"/>
    </source>
</evidence>
<proteinExistence type="predicted"/>
<dbReference type="InterPro" id="IPR001909">
    <property type="entry name" value="KRAB"/>
</dbReference>
<dbReference type="SMART" id="SM00349">
    <property type="entry name" value="KRAB"/>
    <property type="match status" value="1"/>
</dbReference>
<dbReference type="Gene3D" id="6.10.140.140">
    <property type="match status" value="1"/>
</dbReference>
<dbReference type="CDD" id="cd07765">
    <property type="entry name" value="KRAB_A-box"/>
    <property type="match status" value="1"/>
</dbReference>
<name>A0A8C3H6L0_CHRPI</name>
<dbReference type="Proteomes" id="UP000694380">
    <property type="component" value="Unplaced"/>
</dbReference>
<evidence type="ECO:0000259" key="1">
    <source>
        <dbReference type="PROSITE" id="PS50805"/>
    </source>
</evidence>
<dbReference type="GO" id="GO:0006355">
    <property type="term" value="P:regulation of DNA-templated transcription"/>
    <property type="evidence" value="ECO:0007669"/>
    <property type="project" value="InterPro"/>
</dbReference>
<dbReference type="Ensembl" id="ENSCPBT00000004148.1">
    <property type="protein sequence ID" value="ENSCPBP00000003399.1"/>
    <property type="gene ID" value="ENSCPBG00000002734.1"/>
</dbReference>
<dbReference type="AlphaFoldDB" id="A0A8C3H6L0"/>
<evidence type="ECO:0000313" key="3">
    <source>
        <dbReference type="Proteomes" id="UP000694380"/>
    </source>
</evidence>
<protein>
    <recommendedName>
        <fullName evidence="1">KRAB domain-containing protein</fullName>
    </recommendedName>
</protein>
<reference evidence="2" key="2">
    <citation type="submission" date="2025-09" db="UniProtKB">
        <authorList>
            <consortium name="Ensembl"/>
        </authorList>
    </citation>
    <scope>IDENTIFICATION</scope>
</reference>
<accession>A0A8C3H6L0</accession>
<feature type="domain" description="KRAB" evidence="1">
    <location>
        <begin position="35"/>
        <end position="83"/>
    </location>
</feature>
<dbReference type="InterPro" id="IPR036051">
    <property type="entry name" value="KRAB_dom_sf"/>
</dbReference>
<dbReference type="PROSITE" id="PS50805">
    <property type="entry name" value="KRAB"/>
    <property type="match status" value="1"/>
</dbReference>